<dbReference type="EMBL" id="RBXL01000002">
    <property type="protein sequence ID" value="RKT37980.1"/>
    <property type="molecule type" value="Genomic_DNA"/>
</dbReference>
<proteinExistence type="predicted"/>
<dbReference type="InterPro" id="IPR052345">
    <property type="entry name" value="Rad_response_metalloprotease"/>
</dbReference>
<comment type="caution">
    <text evidence="2">The sequence shown here is derived from an EMBL/GenBank/DDBJ whole genome shotgun (WGS) entry which is preliminary data.</text>
</comment>
<dbReference type="Gene3D" id="1.10.10.2910">
    <property type="match status" value="1"/>
</dbReference>
<reference evidence="2 3" key="1">
    <citation type="submission" date="2018-10" db="EMBL/GenBank/DDBJ databases">
        <title>Genomic Encyclopedia of Archaeal and Bacterial Type Strains, Phase II (KMG-II): from individual species to whole genera.</title>
        <authorList>
            <person name="Goeker M."/>
        </authorList>
    </citation>
    <scope>NUCLEOTIDE SEQUENCE [LARGE SCALE GENOMIC DNA]</scope>
    <source>
        <strain evidence="2 3">DSM 235</strain>
    </source>
</reference>
<name>A0A495UNZ3_9GAMM</name>
<evidence type="ECO:0000313" key="3">
    <source>
        <dbReference type="Proteomes" id="UP000274556"/>
    </source>
</evidence>
<dbReference type="Proteomes" id="UP000274556">
    <property type="component" value="Unassembled WGS sequence"/>
</dbReference>
<dbReference type="InterPro" id="IPR010359">
    <property type="entry name" value="IrrE_HExxH"/>
</dbReference>
<evidence type="ECO:0000313" key="2">
    <source>
        <dbReference type="EMBL" id="RKT37980.1"/>
    </source>
</evidence>
<evidence type="ECO:0000259" key="1">
    <source>
        <dbReference type="Pfam" id="PF06114"/>
    </source>
</evidence>
<accession>A0A495UNZ3</accession>
<organism evidence="2 3">
    <name type="scientific">Thiocapsa rosea</name>
    <dbReference type="NCBI Taxonomy" id="69360"/>
    <lineage>
        <taxon>Bacteria</taxon>
        <taxon>Pseudomonadati</taxon>
        <taxon>Pseudomonadota</taxon>
        <taxon>Gammaproteobacteria</taxon>
        <taxon>Chromatiales</taxon>
        <taxon>Chromatiaceae</taxon>
        <taxon>Thiocapsa</taxon>
    </lineage>
</organism>
<sequence length="301" mass="34391">MSDEALSPERWAFKLTHILNAVHGDGRDRFPVDVKAVAKEISNQLFPDDPVTRVKGASLPGFEGSLHKAPPGKKGWGIFYNSDITSPGRINFTLAHEFGHYLLHRLAHPDGIDCNARDIVRWESEYRQIEHQANVFAANLLMPLDDFRRSIGDQDKPGFEELGECARRYEVSLIAAALRWIQYTRRRAMLVLSRDEFVLWARSSKRAFRTRLYIKTADRPPVPVPPSALAARQHELDACRGSTRHAPGVWFPEDCEELVLFSDQYDFTISLLHFSDTVDSLEQDEEAEEDVSARYDKLLNR</sequence>
<dbReference type="RefSeq" id="WP_120800261.1">
    <property type="nucleotide sequence ID" value="NZ_RBXL01000002.1"/>
</dbReference>
<dbReference type="Pfam" id="PF06114">
    <property type="entry name" value="Peptidase_M78"/>
    <property type="match status" value="1"/>
</dbReference>
<dbReference type="PANTHER" id="PTHR43236:SF2">
    <property type="entry name" value="BLL0069 PROTEIN"/>
    <property type="match status" value="1"/>
</dbReference>
<dbReference type="AlphaFoldDB" id="A0A495UNZ3"/>
<feature type="domain" description="IrrE N-terminal-like" evidence="1">
    <location>
        <begin position="58"/>
        <end position="180"/>
    </location>
</feature>
<dbReference type="PANTHER" id="PTHR43236">
    <property type="entry name" value="ANTITOXIN HIGA1"/>
    <property type="match status" value="1"/>
</dbReference>
<protein>
    <submittedName>
        <fullName evidence="2">Uncharacterized protein DUF955</fullName>
    </submittedName>
</protein>
<gene>
    <name evidence="2" type="ORF">BDD21_5496</name>
</gene>
<dbReference type="OrthoDB" id="9794834at2"/>
<keyword evidence="3" id="KW-1185">Reference proteome</keyword>